<dbReference type="Gene3D" id="3.90.76.10">
    <property type="entry name" value="Dipeptide-binding Protein, Domain 1"/>
    <property type="match status" value="1"/>
</dbReference>
<keyword evidence="6" id="KW-1185">Reference proteome</keyword>
<name>A0A0H4J0N6_9PROT</name>
<reference evidence="5 6" key="1">
    <citation type="submission" date="2015-03" db="EMBL/GenBank/DDBJ databases">
        <title>Comparative analysis of the OM43 clade including a novel species from Red Sea uncovers genomic and metabolic diversity among marine methylotrophs.</title>
        <authorList>
            <person name="Jimenez-Infante F."/>
            <person name="Ngugi D.K."/>
            <person name="Vinu M."/>
            <person name="Alam I."/>
            <person name="Kamau A."/>
            <person name="Blom J."/>
            <person name="Bajic V.B."/>
            <person name="Stingl U."/>
        </authorList>
    </citation>
    <scope>NUCLEOTIDE SEQUENCE [LARGE SCALE GENOMIC DNA]</scope>
    <source>
        <strain evidence="5 6">MBRSH7</strain>
    </source>
</reference>
<dbReference type="OrthoDB" id="9801799at2"/>
<dbReference type="CDD" id="cd08514">
    <property type="entry name" value="PBP2_AppA_like"/>
    <property type="match status" value="1"/>
</dbReference>
<protein>
    <submittedName>
        <fullName evidence="5">Peptide-binding protein</fullName>
    </submittedName>
</protein>
<evidence type="ECO:0000256" key="2">
    <source>
        <dbReference type="ARBA" id="ARBA00022448"/>
    </source>
</evidence>
<dbReference type="PANTHER" id="PTHR30290:SF38">
    <property type="entry name" value="D,D-DIPEPTIDE-BINDING PERIPLASMIC PROTEIN DDPA-RELATED"/>
    <property type="match status" value="1"/>
</dbReference>
<evidence type="ECO:0000256" key="1">
    <source>
        <dbReference type="ARBA" id="ARBA00005695"/>
    </source>
</evidence>
<dbReference type="EMBL" id="CP011002">
    <property type="protein sequence ID" value="AKO66364.1"/>
    <property type="molecule type" value="Genomic_DNA"/>
</dbReference>
<sequence length="542" mass="61948">MHKFLALLIISLVVGCNNNQNIDKNNYDDPTLPESGGALTNAMIGEPNNLIAMIAGDSASSAIAGQIFNSLLKYDENLGFEGDLADSWTISDDYKKITFNLKQDIKWADDEPFTCEDVLFTWKKVTDPDTRTPYGSDYQLVNSASCANNHIFIAEYDEPYAPALETWASLHILPEHLLKDENINDTYFSLNPTGSNYYALDEWTTGQQVKLKTNPNSIHGRPLLEKKITRIIPDLSSQFMELIAGNIDLMNINPIQYSRVFPSRSELNDKINLYKEMGNGYTYFGFNLKKKPFNDVNIRKAISYAIDKEEIINGVLLGLGEEITSPYKPGTYWENKSINKISFDVSKSRELLEKSGYLLNANNIYEKDGKPLAFEILTNQNKQREMTAVLIQRRLQDIGIDVSIRVIEWASFVNRFIKTGEFEAVVLGWSLSLDPDQYSIWHSSQQGPGQFNFIGYNNPRVDTLLENGRKELDNEKRKQIYDEFSKIIYDEQPIIYLYAGYGLTAIHKKIKGVKRITPPAGVFHNDYEWYIPKKFRRNEMSL</sequence>
<accession>A0A0H4J0N6</accession>
<dbReference type="Proteomes" id="UP000066549">
    <property type="component" value="Chromosome"/>
</dbReference>
<dbReference type="Pfam" id="PF00496">
    <property type="entry name" value="SBP_bac_5"/>
    <property type="match status" value="1"/>
</dbReference>
<dbReference type="InterPro" id="IPR030678">
    <property type="entry name" value="Peptide/Ni-bd"/>
</dbReference>
<dbReference type="InterPro" id="IPR000914">
    <property type="entry name" value="SBP_5_dom"/>
</dbReference>
<dbReference type="InterPro" id="IPR039424">
    <property type="entry name" value="SBP_5"/>
</dbReference>
<dbReference type="GO" id="GO:0043190">
    <property type="term" value="C:ATP-binding cassette (ABC) transporter complex"/>
    <property type="evidence" value="ECO:0007669"/>
    <property type="project" value="InterPro"/>
</dbReference>
<dbReference type="PATRIC" id="fig|1623450.3.peg.1369"/>
<evidence type="ECO:0000259" key="4">
    <source>
        <dbReference type="Pfam" id="PF00496"/>
    </source>
</evidence>
<evidence type="ECO:0000313" key="5">
    <source>
        <dbReference type="EMBL" id="AKO66364.1"/>
    </source>
</evidence>
<comment type="similarity">
    <text evidence="1">Belongs to the bacterial solute-binding protein 5 family.</text>
</comment>
<dbReference type="GO" id="GO:1904680">
    <property type="term" value="F:peptide transmembrane transporter activity"/>
    <property type="evidence" value="ECO:0007669"/>
    <property type="project" value="TreeGrafter"/>
</dbReference>
<dbReference type="GO" id="GO:0015833">
    <property type="term" value="P:peptide transport"/>
    <property type="evidence" value="ECO:0007669"/>
    <property type="project" value="TreeGrafter"/>
</dbReference>
<organism evidence="5 6">
    <name type="scientific">Methylophilales bacterium MBRS-H7</name>
    <dbReference type="NCBI Taxonomy" id="1623450"/>
    <lineage>
        <taxon>Bacteria</taxon>
        <taxon>Pseudomonadati</taxon>
        <taxon>Pseudomonadota</taxon>
        <taxon>Betaproteobacteria</taxon>
        <taxon>Nitrosomonadales</taxon>
        <taxon>OM43 clade</taxon>
    </lineage>
</organism>
<dbReference type="AlphaFoldDB" id="A0A0H4J0N6"/>
<dbReference type="PIRSF" id="PIRSF002741">
    <property type="entry name" value="MppA"/>
    <property type="match status" value="1"/>
</dbReference>
<dbReference type="PANTHER" id="PTHR30290">
    <property type="entry name" value="PERIPLASMIC BINDING COMPONENT OF ABC TRANSPORTER"/>
    <property type="match status" value="1"/>
</dbReference>
<evidence type="ECO:0000256" key="3">
    <source>
        <dbReference type="ARBA" id="ARBA00022729"/>
    </source>
</evidence>
<gene>
    <name evidence="5" type="ORF">VI33_06855</name>
</gene>
<evidence type="ECO:0000313" key="6">
    <source>
        <dbReference type="Proteomes" id="UP000066549"/>
    </source>
</evidence>
<dbReference type="GO" id="GO:0030288">
    <property type="term" value="C:outer membrane-bounded periplasmic space"/>
    <property type="evidence" value="ECO:0007669"/>
    <property type="project" value="UniProtKB-ARBA"/>
</dbReference>
<keyword evidence="2" id="KW-0813">Transport</keyword>
<feature type="domain" description="Solute-binding protein family 5" evidence="4">
    <location>
        <begin position="80"/>
        <end position="445"/>
    </location>
</feature>
<dbReference type="PROSITE" id="PS51257">
    <property type="entry name" value="PROKAR_LIPOPROTEIN"/>
    <property type="match status" value="1"/>
</dbReference>
<dbReference type="Gene3D" id="3.10.105.10">
    <property type="entry name" value="Dipeptide-binding Protein, Domain 3"/>
    <property type="match status" value="1"/>
</dbReference>
<dbReference type="Gene3D" id="3.40.190.10">
    <property type="entry name" value="Periplasmic binding protein-like II"/>
    <property type="match status" value="1"/>
</dbReference>
<proteinExistence type="inferred from homology"/>
<keyword evidence="3" id="KW-0732">Signal</keyword>
<dbReference type="SUPFAM" id="SSF53850">
    <property type="entry name" value="Periplasmic binding protein-like II"/>
    <property type="match status" value="1"/>
</dbReference>
<dbReference type="FunFam" id="3.10.105.10:FF:000006">
    <property type="entry name" value="Peptide ABC transporter substrate-binding protein"/>
    <property type="match status" value="1"/>
</dbReference>